<dbReference type="FunFam" id="1.20.1540.10:FF:000027">
    <property type="entry name" value="Rhomboid family intramembrane serine protease"/>
    <property type="match status" value="1"/>
</dbReference>
<sequence>MIPLKDTIPSRTYPIVTVTLIVLNVLIFLFELSLGESLSEFFDVFGVVPATYFELKESVAPFLLIYYPFLTSMFLHGGWMHLIGNMLYLWVFGDNVEDRLGHFKFLLFYLVCGFAAAYAHVYTNPHSEIPTVGASGAISGVLGAYFILFPHSRVITLIPIFFFFDLIEVSAFFFLAFWFILQFFNGIASLGAASYATTGGVAWWAHIGGFITGALIAFFLVRRRRF</sequence>
<name>A0A0N7MX02_9BACT</name>
<dbReference type="InterPro" id="IPR022764">
    <property type="entry name" value="Peptidase_S54_rhomboid_dom"/>
</dbReference>
<dbReference type="InterPro" id="IPR050925">
    <property type="entry name" value="Rhomboid_protease_S54"/>
</dbReference>
<feature type="transmembrane region" description="Helical" evidence="7">
    <location>
        <begin position="129"/>
        <end position="148"/>
    </location>
</feature>
<keyword evidence="3 7" id="KW-0812">Transmembrane</keyword>
<reference evidence="10" key="1">
    <citation type="submission" date="2015-11" db="EMBL/GenBank/DDBJ databases">
        <authorList>
            <person name="Varghese N."/>
        </authorList>
    </citation>
    <scope>NUCLEOTIDE SEQUENCE [LARGE SCALE GENOMIC DNA]</scope>
    <source>
        <strain evidence="10">JGI-23</strain>
    </source>
</reference>
<feature type="transmembrane region" description="Helical" evidence="7">
    <location>
        <begin position="201"/>
        <end position="221"/>
    </location>
</feature>
<dbReference type="PANTHER" id="PTHR43731">
    <property type="entry name" value="RHOMBOID PROTEASE"/>
    <property type="match status" value="1"/>
</dbReference>
<dbReference type="Pfam" id="PF01694">
    <property type="entry name" value="Rhomboid"/>
    <property type="match status" value="1"/>
</dbReference>
<dbReference type="EMBL" id="CZVW01000007">
    <property type="protein sequence ID" value="CUT00075.1"/>
    <property type="molecule type" value="Genomic_DNA"/>
</dbReference>
<evidence type="ECO:0000256" key="5">
    <source>
        <dbReference type="ARBA" id="ARBA00022989"/>
    </source>
</evidence>
<evidence type="ECO:0000313" key="9">
    <source>
        <dbReference type="EMBL" id="CUT00075.1"/>
    </source>
</evidence>
<gene>
    <name evidence="9" type="ORF">JGI23_00780</name>
</gene>
<dbReference type="OrthoDB" id="9813074at2"/>
<feature type="domain" description="Peptidase S54 rhomboid" evidence="8">
    <location>
        <begin position="66"/>
        <end position="222"/>
    </location>
</feature>
<evidence type="ECO:0000256" key="3">
    <source>
        <dbReference type="ARBA" id="ARBA00022692"/>
    </source>
</evidence>
<evidence type="ECO:0000256" key="7">
    <source>
        <dbReference type="SAM" id="Phobius"/>
    </source>
</evidence>
<feature type="transmembrane region" description="Helical" evidence="7">
    <location>
        <begin position="160"/>
        <end position="181"/>
    </location>
</feature>
<dbReference type="PANTHER" id="PTHR43731:SF14">
    <property type="entry name" value="PRESENILIN-ASSOCIATED RHOMBOID-LIKE PROTEIN, MITOCHONDRIAL"/>
    <property type="match status" value="1"/>
</dbReference>
<evidence type="ECO:0000313" key="10">
    <source>
        <dbReference type="Proteomes" id="UP000199197"/>
    </source>
</evidence>
<dbReference type="Gene3D" id="1.20.1540.10">
    <property type="entry name" value="Rhomboid-like"/>
    <property type="match status" value="1"/>
</dbReference>
<evidence type="ECO:0000256" key="1">
    <source>
        <dbReference type="ARBA" id="ARBA00004141"/>
    </source>
</evidence>
<proteinExistence type="inferred from homology"/>
<protein>
    <submittedName>
        <fullName evidence="9">PEP-CTERM protein-sorting domain-containing protein</fullName>
    </submittedName>
</protein>
<dbReference type="GO" id="GO:0004252">
    <property type="term" value="F:serine-type endopeptidase activity"/>
    <property type="evidence" value="ECO:0007669"/>
    <property type="project" value="InterPro"/>
</dbReference>
<keyword evidence="4" id="KW-0378">Hydrolase</keyword>
<comment type="subcellular location">
    <subcellularLocation>
        <location evidence="1">Membrane</location>
        <topology evidence="1">Multi-pass membrane protein</topology>
    </subcellularLocation>
</comment>
<feature type="transmembrane region" description="Helical" evidence="7">
    <location>
        <begin position="65"/>
        <end position="91"/>
    </location>
</feature>
<evidence type="ECO:0000256" key="6">
    <source>
        <dbReference type="ARBA" id="ARBA00023136"/>
    </source>
</evidence>
<dbReference type="AlphaFoldDB" id="A0A0N7MX02"/>
<keyword evidence="6 7" id="KW-0472">Membrane</keyword>
<keyword evidence="10" id="KW-1185">Reference proteome</keyword>
<keyword evidence="5 7" id="KW-1133">Transmembrane helix</keyword>
<evidence type="ECO:0000259" key="8">
    <source>
        <dbReference type="Pfam" id="PF01694"/>
    </source>
</evidence>
<evidence type="ECO:0000256" key="2">
    <source>
        <dbReference type="ARBA" id="ARBA00009045"/>
    </source>
</evidence>
<accession>A0A0N7MX02</accession>
<comment type="similarity">
    <text evidence="2">Belongs to the peptidase S54 family.</text>
</comment>
<dbReference type="SUPFAM" id="SSF144091">
    <property type="entry name" value="Rhomboid-like"/>
    <property type="match status" value="1"/>
</dbReference>
<dbReference type="Proteomes" id="UP000199197">
    <property type="component" value="Unassembled WGS sequence"/>
</dbReference>
<feature type="transmembrane region" description="Helical" evidence="7">
    <location>
        <begin position="103"/>
        <end position="123"/>
    </location>
</feature>
<dbReference type="GO" id="GO:0016020">
    <property type="term" value="C:membrane"/>
    <property type="evidence" value="ECO:0007669"/>
    <property type="project" value="UniProtKB-SubCell"/>
</dbReference>
<feature type="transmembrane region" description="Helical" evidence="7">
    <location>
        <begin position="12"/>
        <end position="30"/>
    </location>
</feature>
<organism evidence="9 10">
    <name type="scientific">Candidatus Chryseopegocella kryptomonas</name>
    <dbReference type="NCBI Taxonomy" id="1633643"/>
    <lineage>
        <taxon>Bacteria</taxon>
        <taxon>Pseudomonadati</taxon>
        <taxon>Candidatus Kryptoniota</taxon>
        <taxon>Candidatus Chryseopegocella</taxon>
    </lineage>
</organism>
<dbReference type="RefSeq" id="WP_092348810.1">
    <property type="nucleotide sequence ID" value="NZ_CZVW01000007.1"/>
</dbReference>
<evidence type="ECO:0000256" key="4">
    <source>
        <dbReference type="ARBA" id="ARBA00022801"/>
    </source>
</evidence>
<dbReference type="InterPro" id="IPR035952">
    <property type="entry name" value="Rhomboid-like_sf"/>
</dbReference>